<gene>
    <name evidence="2" type="ORF">Sya03_38580</name>
</gene>
<feature type="domain" description="N-acetyltransferase" evidence="1">
    <location>
        <begin position="120"/>
        <end position="248"/>
    </location>
</feature>
<dbReference type="Proteomes" id="UP000652013">
    <property type="component" value="Unassembled WGS sequence"/>
</dbReference>
<dbReference type="RefSeq" id="WP_203939745.1">
    <property type="nucleotide sequence ID" value="NZ_BOOY01000028.1"/>
</dbReference>
<evidence type="ECO:0000313" key="2">
    <source>
        <dbReference type="EMBL" id="GIJ04506.1"/>
    </source>
</evidence>
<proteinExistence type="predicted"/>
<name>A0A8J3Y9K0_9ACTN</name>
<reference evidence="2" key="1">
    <citation type="submission" date="2021-01" db="EMBL/GenBank/DDBJ databases">
        <title>Whole genome shotgun sequence of Spirilliplanes yamanashiensis NBRC 15828.</title>
        <authorList>
            <person name="Komaki H."/>
            <person name="Tamura T."/>
        </authorList>
    </citation>
    <scope>NUCLEOTIDE SEQUENCE</scope>
    <source>
        <strain evidence="2">NBRC 15828</strain>
    </source>
</reference>
<dbReference type="GO" id="GO:0016747">
    <property type="term" value="F:acyltransferase activity, transferring groups other than amino-acyl groups"/>
    <property type="evidence" value="ECO:0007669"/>
    <property type="project" value="InterPro"/>
</dbReference>
<organism evidence="2 3">
    <name type="scientific">Spirilliplanes yamanashiensis</name>
    <dbReference type="NCBI Taxonomy" id="42233"/>
    <lineage>
        <taxon>Bacteria</taxon>
        <taxon>Bacillati</taxon>
        <taxon>Actinomycetota</taxon>
        <taxon>Actinomycetes</taxon>
        <taxon>Micromonosporales</taxon>
        <taxon>Micromonosporaceae</taxon>
        <taxon>Spirilliplanes</taxon>
    </lineage>
</organism>
<dbReference type="PROSITE" id="PS51186">
    <property type="entry name" value="GNAT"/>
    <property type="match status" value="1"/>
</dbReference>
<protein>
    <recommendedName>
        <fullName evidence="1">N-acetyltransferase domain-containing protein</fullName>
    </recommendedName>
</protein>
<dbReference type="InterPro" id="IPR027365">
    <property type="entry name" value="GNAT_acetyltra_YdfB-like"/>
</dbReference>
<dbReference type="AlphaFoldDB" id="A0A8J3Y9K0"/>
<evidence type="ECO:0000259" key="1">
    <source>
        <dbReference type="PROSITE" id="PS51186"/>
    </source>
</evidence>
<evidence type="ECO:0000313" key="3">
    <source>
        <dbReference type="Proteomes" id="UP000652013"/>
    </source>
</evidence>
<keyword evidence="3" id="KW-1185">Reference proteome</keyword>
<dbReference type="Gene3D" id="3.40.630.30">
    <property type="match status" value="1"/>
</dbReference>
<dbReference type="InterPro" id="IPR016181">
    <property type="entry name" value="Acyl_CoA_acyltransferase"/>
</dbReference>
<dbReference type="InterPro" id="IPR000182">
    <property type="entry name" value="GNAT_dom"/>
</dbReference>
<comment type="caution">
    <text evidence="2">The sequence shown here is derived from an EMBL/GenBank/DDBJ whole genome shotgun (WGS) entry which is preliminary data.</text>
</comment>
<dbReference type="Pfam" id="PF12746">
    <property type="entry name" value="GNAT_acetyltran"/>
    <property type="match status" value="1"/>
</dbReference>
<sequence length="248" mass="25306">MPVPAPSELRRRWAELATTGAAQTVTAGFLTEPPPAVRFGPSPSVAVSPGSRLSPPGWCGIVTIDGEVIATAPDEDAASLLRAFLIAAPPEAWTDPDAARALLPVADVLGPAVLAYLDPAAFRPAPGPVGAEPLGALLAAAGPDEAGESGLADAEQVFTVADDAGRVVAAGGYERWPGGLAHVCVLTHPAERGRGHGRRAASAAVAAALAEGLRPQWRARPEPSRRLAAALGFAERGAQLSLRLTPTR</sequence>
<accession>A0A8J3Y9K0</accession>
<dbReference type="SUPFAM" id="SSF55729">
    <property type="entry name" value="Acyl-CoA N-acyltransferases (Nat)"/>
    <property type="match status" value="1"/>
</dbReference>
<dbReference type="EMBL" id="BOOY01000028">
    <property type="protein sequence ID" value="GIJ04506.1"/>
    <property type="molecule type" value="Genomic_DNA"/>
</dbReference>